<reference evidence="3" key="2">
    <citation type="journal article" date="2007" name="Science">
        <title>Draft genome sequence of the sexually transmitted pathogen Trichomonas vaginalis.</title>
        <authorList>
            <person name="Carlton J.M."/>
            <person name="Hirt R.P."/>
            <person name="Silva J.C."/>
            <person name="Delcher A.L."/>
            <person name="Schatz M."/>
            <person name="Zhao Q."/>
            <person name="Wortman J.R."/>
            <person name="Bidwell S.L."/>
            <person name="Alsmark U.C.M."/>
            <person name="Besteiro S."/>
            <person name="Sicheritz-Ponten T."/>
            <person name="Noel C.J."/>
            <person name="Dacks J.B."/>
            <person name="Foster P.G."/>
            <person name="Simillion C."/>
            <person name="Van de Peer Y."/>
            <person name="Miranda-Saavedra D."/>
            <person name="Barton G.J."/>
            <person name="Westrop G.D."/>
            <person name="Mueller S."/>
            <person name="Dessi D."/>
            <person name="Fiori P.L."/>
            <person name="Ren Q."/>
            <person name="Paulsen I."/>
            <person name="Zhang H."/>
            <person name="Bastida-Corcuera F.D."/>
            <person name="Simoes-Barbosa A."/>
            <person name="Brown M.T."/>
            <person name="Hayes R.D."/>
            <person name="Mukherjee M."/>
            <person name="Okumura C.Y."/>
            <person name="Schneider R."/>
            <person name="Smith A.J."/>
            <person name="Vanacova S."/>
            <person name="Villalvazo M."/>
            <person name="Haas B.J."/>
            <person name="Pertea M."/>
            <person name="Feldblyum T.V."/>
            <person name="Utterback T.R."/>
            <person name="Shu C.L."/>
            <person name="Osoegawa K."/>
            <person name="de Jong P.J."/>
            <person name="Hrdy I."/>
            <person name="Horvathova L."/>
            <person name="Zubacova Z."/>
            <person name="Dolezal P."/>
            <person name="Malik S.B."/>
            <person name="Logsdon J.M. Jr."/>
            <person name="Henze K."/>
            <person name="Gupta A."/>
            <person name="Wang C.C."/>
            <person name="Dunne R.L."/>
            <person name="Upcroft J.A."/>
            <person name="Upcroft P."/>
            <person name="White O."/>
            <person name="Salzberg S.L."/>
            <person name="Tang P."/>
            <person name="Chiu C.-H."/>
            <person name="Lee Y.-S."/>
            <person name="Embley T.M."/>
            <person name="Coombs G.H."/>
            <person name="Mottram J.C."/>
            <person name="Tachezy J."/>
            <person name="Fraser-Liggett C.M."/>
            <person name="Johnson P.J."/>
        </authorList>
    </citation>
    <scope>NUCLEOTIDE SEQUENCE [LARGE SCALE GENOMIC DNA]</scope>
    <source>
        <strain evidence="3">G3</strain>
    </source>
</reference>
<feature type="transmembrane region" description="Helical" evidence="2">
    <location>
        <begin position="21"/>
        <end position="40"/>
    </location>
</feature>
<evidence type="ECO:0000313" key="3">
    <source>
        <dbReference type="EMBL" id="EAX98984.1"/>
    </source>
</evidence>
<feature type="compositionally biased region" description="Acidic residues" evidence="1">
    <location>
        <begin position="169"/>
        <end position="180"/>
    </location>
</feature>
<evidence type="ECO:0000256" key="2">
    <source>
        <dbReference type="SAM" id="Phobius"/>
    </source>
</evidence>
<dbReference type="EMBL" id="DS113655">
    <property type="protein sequence ID" value="EAX98984.1"/>
    <property type="molecule type" value="Genomic_DNA"/>
</dbReference>
<keyword evidence="2" id="KW-0472">Membrane</keyword>
<keyword evidence="4" id="KW-1185">Reference proteome</keyword>
<feature type="transmembrane region" description="Helical" evidence="2">
    <location>
        <begin position="46"/>
        <end position="64"/>
    </location>
</feature>
<evidence type="ECO:0000313" key="4">
    <source>
        <dbReference type="Proteomes" id="UP000001542"/>
    </source>
</evidence>
<accession>A2F7Z0</accession>
<feature type="region of interest" description="Disordered" evidence="1">
    <location>
        <begin position="155"/>
        <end position="202"/>
    </location>
</feature>
<dbReference type="SMR" id="A2F7Z0"/>
<sequence length="225" mass="26194">MLRISSTGSKFCKDYNYFNPYFEIVKIIYKFFVLLVTSFANYASSYIIVCLPVLHLLMFILTFFRKPYLSFLNNVVDCILYAINTIVGIITFVNIIKPLPDKVNSWTIIISDAAGILATIVTIIGGLLFKNEPNDPTRFTELDLRRFKEEEKARKKKQKEKHSYTYSEESYDEQMEEDDNKDTKTPNENAQKEELIEIPKELIQPVDGSHEVLDKDINQDRIYTC</sequence>
<dbReference type="InParanoid" id="A2F7Z0"/>
<feature type="compositionally biased region" description="Basic and acidic residues" evidence="1">
    <location>
        <begin position="181"/>
        <end position="200"/>
    </location>
</feature>
<dbReference type="AlphaFoldDB" id="A2F7Z0"/>
<organism evidence="3 4">
    <name type="scientific">Trichomonas vaginalis (strain ATCC PRA-98 / G3)</name>
    <dbReference type="NCBI Taxonomy" id="412133"/>
    <lineage>
        <taxon>Eukaryota</taxon>
        <taxon>Metamonada</taxon>
        <taxon>Parabasalia</taxon>
        <taxon>Trichomonadida</taxon>
        <taxon>Trichomonadidae</taxon>
        <taxon>Trichomonas</taxon>
    </lineage>
</organism>
<keyword evidence="2" id="KW-0812">Transmembrane</keyword>
<dbReference type="VEuPathDB" id="TrichDB:TVAGG3_0671620"/>
<dbReference type="Proteomes" id="UP000001542">
    <property type="component" value="Unassembled WGS sequence"/>
</dbReference>
<proteinExistence type="predicted"/>
<name>A2F7Z0_TRIV3</name>
<reference evidence="3" key="1">
    <citation type="submission" date="2006-10" db="EMBL/GenBank/DDBJ databases">
        <authorList>
            <person name="Amadeo P."/>
            <person name="Zhao Q."/>
            <person name="Wortman J."/>
            <person name="Fraser-Liggett C."/>
            <person name="Carlton J."/>
        </authorList>
    </citation>
    <scope>NUCLEOTIDE SEQUENCE</scope>
    <source>
        <strain evidence="3">G3</strain>
    </source>
</reference>
<feature type="transmembrane region" description="Helical" evidence="2">
    <location>
        <begin position="108"/>
        <end position="129"/>
    </location>
</feature>
<keyword evidence="2" id="KW-1133">Transmembrane helix</keyword>
<dbReference type="PANTHER" id="PTHR34993">
    <property type="entry name" value="TRANSMEMBRANE PROTEIN"/>
    <property type="match status" value="1"/>
</dbReference>
<dbReference type="RefSeq" id="XP_001311914.1">
    <property type="nucleotide sequence ID" value="XM_001311913.1"/>
</dbReference>
<feature type="transmembrane region" description="Helical" evidence="2">
    <location>
        <begin position="71"/>
        <end position="96"/>
    </location>
</feature>
<gene>
    <name evidence="3" type="ORF">TVAG_431930</name>
</gene>
<dbReference type="KEGG" id="tva:75666169"/>
<protein>
    <submittedName>
        <fullName evidence="3">Uncharacterized protein</fullName>
    </submittedName>
</protein>
<evidence type="ECO:0000256" key="1">
    <source>
        <dbReference type="SAM" id="MobiDB-lite"/>
    </source>
</evidence>
<dbReference type="VEuPathDB" id="TrichDB:TVAG_431930"/>
<dbReference type="PANTHER" id="PTHR34993:SF1">
    <property type="entry name" value="TRANSMEMBRANE PROTEIN"/>
    <property type="match status" value="1"/>
</dbReference>